<reference evidence="3 4" key="1">
    <citation type="journal article" date="2018" name="Cell">
        <title>The Chara Genome: Secondary Complexity and Implications for Plant Terrestrialization.</title>
        <authorList>
            <person name="Nishiyama T."/>
            <person name="Sakayama H."/>
            <person name="Vries J.D."/>
            <person name="Buschmann H."/>
            <person name="Saint-Marcoux D."/>
            <person name="Ullrich K.K."/>
            <person name="Haas F.B."/>
            <person name="Vanderstraeten L."/>
            <person name="Becker D."/>
            <person name="Lang D."/>
            <person name="Vosolsobe S."/>
            <person name="Rombauts S."/>
            <person name="Wilhelmsson P.K.I."/>
            <person name="Janitza P."/>
            <person name="Kern R."/>
            <person name="Heyl A."/>
            <person name="Rumpler F."/>
            <person name="Villalobos L.I.A.C."/>
            <person name="Clay J.M."/>
            <person name="Skokan R."/>
            <person name="Toyoda A."/>
            <person name="Suzuki Y."/>
            <person name="Kagoshima H."/>
            <person name="Schijlen E."/>
            <person name="Tajeshwar N."/>
            <person name="Catarino B."/>
            <person name="Hetherington A.J."/>
            <person name="Saltykova A."/>
            <person name="Bonnot C."/>
            <person name="Breuninger H."/>
            <person name="Symeonidi A."/>
            <person name="Radhakrishnan G.V."/>
            <person name="Van Nieuwerburgh F."/>
            <person name="Deforce D."/>
            <person name="Chang C."/>
            <person name="Karol K.G."/>
            <person name="Hedrich R."/>
            <person name="Ulvskov P."/>
            <person name="Glockner G."/>
            <person name="Delwiche C.F."/>
            <person name="Petrasek J."/>
            <person name="Van de Peer Y."/>
            <person name="Friml J."/>
            <person name="Beilby M."/>
            <person name="Dolan L."/>
            <person name="Kohara Y."/>
            <person name="Sugano S."/>
            <person name="Fujiyama A."/>
            <person name="Delaux P.-M."/>
            <person name="Quint M."/>
            <person name="TheiBen G."/>
            <person name="Hagemann M."/>
            <person name="Harholt J."/>
            <person name="Dunand C."/>
            <person name="Zachgo S."/>
            <person name="Langdale J."/>
            <person name="Maumus F."/>
            <person name="Straeten D.V.D."/>
            <person name="Gould S.B."/>
            <person name="Rensing S.A."/>
        </authorList>
    </citation>
    <scope>NUCLEOTIDE SEQUENCE [LARGE SCALE GENOMIC DNA]</scope>
    <source>
        <strain evidence="3 4">S276</strain>
    </source>
</reference>
<keyword evidence="4" id="KW-1185">Reference proteome</keyword>
<proteinExistence type="predicted"/>
<dbReference type="Proteomes" id="UP000265515">
    <property type="component" value="Unassembled WGS sequence"/>
</dbReference>
<comment type="caution">
    <text evidence="3">The sequence shown here is derived from an EMBL/GenBank/DDBJ whole genome shotgun (WGS) entry which is preliminary data.</text>
</comment>
<keyword evidence="1" id="KW-0175">Coiled coil</keyword>
<evidence type="ECO:0000256" key="1">
    <source>
        <dbReference type="SAM" id="Coils"/>
    </source>
</evidence>
<feature type="region of interest" description="Disordered" evidence="2">
    <location>
        <begin position="128"/>
        <end position="157"/>
    </location>
</feature>
<dbReference type="Gramene" id="GBG71043">
    <property type="protein sequence ID" value="GBG71043"/>
    <property type="gene ID" value="CBR_g8342"/>
</dbReference>
<feature type="compositionally biased region" description="Acidic residues" evidence="2">
    <location>
        <begin position="222"/>
        <end position="233"/>
    </location>
</feature>
<evidence type="ECO:0000313" key="4">
    <source>
        <dbReference type="Proteomes" id="UP000265515"/>
    </source>
</evidence>
<feature type="compositionally biased region" description="Basic and acidic residues" evidence="2">
    <location>
        <begin position="147"/>
        <end position="157"/>
    </location>
</feature>
<evidence type="ECO:0000256" key="2">
    <source>
        <dbReference type="SAM" id="MobiDB-lite"/>
    </source>
</evidence>
<sequence length="250" mass="28552">MKIVMRIRLADKEIDLLKQENIALSKGIIEPTEEVNALKKGEKRSAKDVTEKSPLVEPARVKLRVVDRELTPGEITKMADAYKRLHDDKDYAEREVAALKERINRLKIQTSPPVVKRRFALRSMQPTNLRKKTTHLAGEPEEDTEAESSRPKVRFEKRETKSTFTKRVFLELSKLRTNEIEKLCLEEGLAYTTIRGSATDLAERYVGVAFPRLRQTLVMEEEKEVGEDDDESVDIVGGEPSNRAEEVSDC</sequence>
<accession>A0A388KM71</accession>
<dbReference type="AlphaFoldDB" id="A0A388KM71"/>
<feature type="region of interest" description="Disordered" evidence="2">
    <location>
        <begin position="222"/>
        <end position="250"/>
    </location>
</feature>
<gene>
    <name evidence="3" type="ORF">CBR_g8342</name>
</gene>
<dbReference type="EMBL" id="BFEA01000139">
    <property type="protein sequence ID" value="GBG71043.1"/>
    <property type="molecule type" value="Genomic_DNA"/>
</dbReference>
<feature type="coiled-coil region" evidence="1">
    <location>
        <begin position="82"/>
        <end position="109"/>
    </location>
</feature>
<evidence type="ECO:0000313" key="3">
    <source>
        <dbReference type="EMBL" id="GBG71043.1"/>
    </source>
</evidence>
<name>A0A388KM71_CHABU</name>
<protein>
    <submittedName>
        <fullName evidence="3">Uncharacterized protein</fullName>
    </submittedName>
</protein>
<organism evidence="3 4">
    <name type="scientific">Chara braunii</name>
    <name type="common">Braun's stonewort</name>
    <dbReference type="NCBI Taxonomy" id="69332"/>
    <lineage>
        <taxon>Eukaryota</taxon>
        <taxon>Viridiplantae</taxon>
        <taxon>Streptophyta</taxon>
        <taxon>Charophyceae</taxon>
        <taxon>Charales</taxon>
        <taxon>Characeae</taxon>
        <taxon>Chara</taxon>
    </lineage>
</organism>